<dbReference type="GO" id="GO:0031510">
    <property type="term" value="C:SUMO activating enzyme complex"/>
    <property type="evidence" value="ECO:0007669"/>
    <property type="project" value="TreeGrafter"/>
</dbReference>
<feature type="domain" description="Ubiquitin/SUMO-activating enzyme ubiquitin-like" evidence="10">
    <location>
        <begin position="495"/>
        <end position="583"/>
    </location>
</feature>
<dbReference type="GO" id="GO:0019948">
    <property type="term" value="F:SUMO activating enzyme activity"/>
    <property type="evidence" value="ECO:0007669"/>
    <property type="project" value="TreeGrafter"/>
</dbReference>
<keyword evidence="4" id="KW-0067">ATP-binding</keyword>
<proteinExistence type="inferred from homology"/>
<evidence type="ECO:0000259" key="9">
    <source>
        <dbReference type="Pfam" id="PF10585"/>
    </source>
</evidence>
<evidence type="ECO:0000259" key="8">
    <source>
        <dbReference type="Pfam" id="PF00899"/>
    </source>
</evidence>
<dbReference type="InterPro" id="IPR019572">
    <property type="entry name" value="UBA_E1_SCCH"/>
</dbReference>
<evidence type="ECO:0000256" key="7">
    <source>
        <dbReference type="SAM" id="MobiDB-lite"/>
    </source>
</evidence>
<gene>
    <name evidence="11" type="ORF">NSK_007464</name>
</gene>
<evidence type="ECO:0000256" key="3">
    <source>
        <dbReference type="ARBA" id="ARBA00022786"/>
    </source>
</evidence>
<evidence type="ECO:0000313" key="12">
    <source>
        <dbReference type="Proteomes" id="UP000355283"/>
    </source>
</evidence>
<dbReference type="GO" id="GO:0016925">
    <property type="term" value="P:protein sumoylation"/>
    <property type="evidence" value="ECO:0007669"/>
    <property type="project" value="TreeGrafter"/>
</dbReference>
<keyword evidence="3" id="KW-0833">Ubl conjugation pathway</keyword>
<dbReference type="GO" id="GO:0005524">
    <property type="term" value="F:ATP binding"/>
    <property type="evidence" value="ECO:0007669"/>
    <property type="project" value="UniProtKB-KW"/>
</dbReference>
<dbReference type="Gene3D" id="3.40.50.720">
    <property type="entry name" value="NAD(P)-binding Rossmann-like Domain"/>
    <property type="match status" value="1"/>
</dbReference>
<dbReference type="OrthoDB" id="10255449at2759"/>
<evidence type="ECO:0000256" key="4">
    <source>
        <dbReference type="ARBA" id="ARBA00022840"/>
    </source>
</evidence>
<dbReference type="InterPro" id="IPR045886">
    <property type="entry name" value="ThiF/MoeB/HesA"/>
</dbReference>
<dbReference type="EMBL" id="SDOX01000133">
    <property type="protein sequence ID" value="TFJ81196.1"/>
    <property type="molecule type" value="Genomic_DNA"/>
</dbReference>
<dbReference type="Gene3D" id="1.10.10.520">
    <property type="entry name" value="Ubiquitin activating enzymes (Uba3). Chain: B, domain 2"/>
    <property type="match status" value="1"/>
</dbReference>
<comment type="pathway">
    <text evidence="5">Protein modification.</text>
</comment>
<dbReference type="Pfam" id="PF00899">
    <property type="entry name" value="ThiF"/>
    <property type="match status" value="1"/>
</dbReference>
<dbReference type="SUPFAM" id="SSF69572">
    <property type="entry name" value="Activating enzymes of the ubiquitin-like proteins"/>
    <property type="match status" value="1"/>
</dbReference>
<evidence type="ECO:0000256" key="6">
    <source>
        <dbReference type="PROSITE-ProRule" id="PRU10132"/>
    </source>
</evidence>
<dbReference type="Proteomes" id="UP000355283">
    <property type="component" value="Unassembled WGS sequence"/>
</dbReference>
<dbReference type="Pfam" id="PF14732">
    <property type="entry name" value="UAE_UbL"/>
    <property type="match status" value="1"/>
</dbReference>
<protein>
    <recommendedName>
        <fullName evidence="13">SUMO-activating enzyme subunit</fullName>
    </recommendedName>
</protein>
<name>A0A4D9CQY1_9STRA</name>
<dbReference type="InterPro" id="IPR035985">
    <property type="entry name" value="Ubiquitin-activating_enz"/>
</dbReference>
<accession>A0A4D9CQY1</accession>
<evidence type="ECO:0000259" key="10">
    <source>
        <dbReference type="Pfam" id="PF14732"/>
    </source>
</evidence>
<dbReference type="InterPro" id="IPR023318">
    <property type="entry name" value="Ub_act_enz_dom_a_sf"/>
</dbReference>
<evidence type="ECO:0000256" key="2">
    <source>
        <dbReference type="ARBA" id="ARBA00022741"/>
    </source>
</evidence>
<feature type="region of interest" description="Disordered" evidence="7">
    <location>
        <begin position="648"/>
        <end position="716"/>
    </location>
</feature>
<sequence>MAPSSPSTSVDDARTRVLGPTLAQAVREAKLLVVGAGGIGCELLKNLVLTGFEKIEVIDLDTIDVSNLNRQFLFRAEHVGQPKAVVAKEVVLRLNPRAAKTLVAHHANVKDPQFNMEYFKQVKTLARGNGLRESHGGRKRREQFTLVLNALDNIDARRHVNRMCLATGKAMIDAGTMGYVGQVNVIKKGEAACYECEEKPVQKVYPICTIRSTPDKPVHCVVWAKEAYKLLFGAADASLLYEAPDAPEPSLYMPVVLARPEGEGMEAAVRYGFRVLKALFYDELSARVDRGVYARARVAPCPVPCLGDEGKGEDAWVALVEDGGEGGGEGQEWTREVWTEERCVLELLGVFAALVGDPGRRRDLGRYDFDKDDALAMRFVTAATNLRAASFGIPAQSYHHAKGIAGNIVPAIATTNAIAAGLQVLEALKILRTAPPSVPSSAPPSLPSSTIVDAGCRVNYIVRTYAGRKRLLLQPTKLHPPNPACFVCNRSSLDVVLDTEASTLGFLVEKVLKGSLSFAQPTITLRGTSIIYEEGEDADEAMARRNLPLPLASLPAGGIRDQSTVEVDDVSQDLTLQLHVYHKRWEGGPEGKGDAEAPPQGFLLGGSAKEALKAAAAAAAAQATERQRAQHLYAAEEEVKSTLRVQVNRKRGGEAREEREGHVKRSRVEGRGGNGEEDGSRAVEVIEGEEGKGTTGTEGEGREVGGMGDGGRGAFEPVVILD</sequence>
<evidence type="ECO:0000256" key="1">
    <source>
        <dbReference type="ARBA" id="ARBA00005673"/>
    </source>
</evidence>
<dbReference type="Gene3D" id="3.10.290.20">
    <property type="entry name" value="Ubiquitin-like 2 activating enzyme e1b. Chain: B, domain 3"/>
    <property type="match status" value="1"/>
</dbReference>
<dbReference type="InterPro" id="IPR028077">
    <property type="entry name" value="UAE_UbL_dom"/>
</dbReference>
<dbReference type="InterPro" id="IPR033127">
    <property type="entry name" value="UBQ-activ_enz_E1_Cys_AS"/>
</dbReference>
<organism evidence="11 12">
    <name type="scientific">Nannochloropsis salina CCMP1776</name>
    <dbReference type="NCBI Taxonomy" id="1027361"/>
    <lineage>
        <taxon>Eukaryota</taxon>
        <taxon>Sar</taxon>
        <taxon>Stramenopiles</taxon>
        <taxon>Ochrophyta</taxon>
        <taxon>Eustigmatophyceae</taxon>
        <taxon>Eustigmatales</taxon>
        <taxon>Monodopsidaceae</taxon>
        <taxon>Microchloropsis</taxon>
        <taxon>Microchloropsis salina</taxon>
    </lineage>
</organism>
<dbReference type="AlphaFoldDB" id="A0A4D9CQY1"/>
<evidence type="ECO:0000256" key="5">
    <source>
        <dbReference type="ARBA" id="ARBA00043952"/>
    </source>
</evidence>
<comment type="caution">
    <text evidence="11">The sequence shown here is derived from an EMBL/GenBank/DDBJ whole genome shotgun (WGS) entry which is preliminary data.</text>
</comment>
<feature type="domain" description="Ubiquitin-activating enzyme SCCH" evidence="9">
    <location>
        <begin position="364"/>
        <end position="402"/>
    </location>
</feature>
<evidence type="ECO:0000313" key="11">
    <source>
        <dbReference type="EMBL" id="TFJ81196.1"/>
    </source>
</evidence>
<dbReference type="GO" id="GO:0005737">
    <property type="term" value="C:cytoplasm"/>
    <property type="evidence" value="ECO:0007669"/>
    <property type="project" value="TreeGrafter"/>
</dbReference>
<evidence type="ECO:0008006" key="13">
    <source>
        <dbReference type="Google" id="ProtNLM"/>
    </source>
</evidence>
<feature type="domain" description="THIF-type NAD/FAD binding fold" evidence="8">
    <location>
        <begin position="17"/>
        <end position="434"/>
    </location>
</feature>
<keyword evidence="2" id="KW-0547">Nucleotide-binding</keyword>
<feature type="active site" description="Glycyl thioester intermediate" evidence="6">
    <location>
        <position position="208"/>
    </location>
</feature>
<dbReference type="PANTHER" id="PTHR10953:SF5">
    <property type="entry name" value="SUMO-ACTIVATING ENZYME SUBUNIT 2"/>
    <property type="match status" value="1"/>
</dbReference>
<dbReference type="PROSITE" id="PS00865">
    <property type="entry name" value="UBIQUITIN_ACTIVAT_2"/>
    <property type="match status" value="1"/>
</dbReference>
<keyword evidence="12" id="KW-1185">Reference proteome</keyword>
<dbReference type="Pfam" id="PF10585">
    <property type="entry name" value="UBA_E1_SCCH"/>
    <property type="match status" value="1"/>
</dbReference>
<reference evidence="11 12" key="1">
    <citation type="submission" date="2019-01" db="EMBL/GenBank/DDBJ databases">
        <title>Nuclear Genome Assembly of the Microalgal Biofuel strain Nannochloropsis salina CCMP1776.</title>
        <authorList>
            <person name="Hovde B."/>
        </authorList>
    </citation>
    <scope>NUCLEOTIDE SEQUENCE [LARGE SCALE GENOMIC DNA]</scope>
    <source>
        <strain evidence="11 12">CCMP1776</strain>
    </source>
</reference>
<comment type="similarity">
    <text evidence="1">Belongs to the ubiquitin-activating E1 family.</text>
</comment>
<feature type="compositionally biased region" description="Basic and acidic residues" evidence="7">
    <location>
        <begin position="651"/>
        <end position="670"/>
    </location>
</feature>
<dbReference type="InterPro" id="IPR000594">
    <property type="entry name" value="ThiF_NAD_FAD-bd"/>
</dbReference>
<feature type="compositionally biased region" description="Gly residues" evidence="7">
    <location>
        <begin position="693"/>
        <end position="713"/>
    </location>
</feature>
<dbReference type="PANTHER" id="PTHR10953">
    <property type="entry name" value="UBIQUITIN-ACTIVATING ENZYME E1"/>
    <property type="match status" value="1"/>
</dbReference>